<evidence type="ECO:0008006" key="5">
    <source>
        <dbReference type="Google" id="ProtNLM"/>
    </source>
</evidence>
<dbReference type="InterPro" id="IPR015943">
    <property type="entry name" value="WD40/YVTN_repeat-like_dom_sf"/>
</dbReference>
<reference evidence="3 4" key="1">
    <citation type="submission" date="2014-04" db="EMBL/GenBank/DDBJ databases">
        <authorList>
            <consortium name="DOE Joint Genome Institute"/>
            <person name="Kuo A."/>
            <person name="Kohler A."/>
            <person name="Costa M.D."/>
            <person name="Nagy L.G."/>
            <person name="Floudas D."/>
            <person name="Copeland A."/>
            <person name="Barry K.W."/>
            <person name="Cichocki N."/>
            <person name="Veneault-Fourrey C."/>
            <person name="LaButti K."/>
            <person name="Lindquist E.A."/>
            <person name="Lipzen A."/>
            <person name="Lundell T."/>
            <person name="Morin E."/>
            <person name="Murat C."/>
            <person name="Sun H."/>
            <person name="Tunlid A."/>
            <person name="Henrissat B."/>
            <person name="Grigoriev I.V."/>
            <person name="Hibbett D.S."/>
            <person name="Martin F."/>
            <person name="Nordberg H.P."/>
            <person name="Cantor M.N."/>
            <person name="Hua S.X."/>
        </authorList>
    </citation>
    <scope>NUCLEOTIDE SEQUENCE [LARGE SCALE GENOMIC DNA]</scope>
    <source>
        <strain evidence="3 4">Marx 270</strain>
    </source>
</reference>
<reference evidence="4" key="2">
    <citation type="submission" date="2015-01" db="EMBL/GenBank/DDBJ databases">
        <title>Evolutionary Origins and Diversification of the Mycorrhizal Mutualists.</title>
        <authorList>
            <consortium name="DOE Joint Genome Institute"/>
            <consortium name="Mycorrhizal Genomics Consortium"/>
            <person name="Kohler A."/>
            <person name="Kuo A."/>
            <person name="Nagy L.G."/>
            <person name="Floudas D."/>
            <person name="Copeland A."/>
            <person name="Barry K.W."/>
            <person name="Cichocki N."/>
            <person name="Veneault-Fourrey C."/>
            <person name="LaButti K."/>
            <person name="Lindquist E.A."/>
            <person name="Lipzen A."/>
            <person name="Lundell T."/>
            <person name="Morin E."/>
            <person name="Murat C."/>
            <person name="Riley R."/>
            <person name="Ohm R."/>
            <person name="Sun H."/>
            <person name="Tunlid A."/>
            <person name="Henrissat B."/>
            <person name="Grigoriev I.V."/>
            <person name="Hibbett D.S."/>
            <person name="Martin F."/>
        </authorList>
    </citation>
    <scope>NUCLEOTIDE SEQUENCE [LARGE SCALE GENOMIC DNA]</scope>
    <source>
        <strain evidence="4">Marx 270</strain>
    </source>
</reference>
<dbReference type="PANTHER" id="PTHR19848">
    <property type="entry name" value="WD40 REPEAT PROTEIN"/>
    <property type="match status" value="1"/>
</dbReference>
<evidence type="ECO:0000313" key="4">
    <source>
        <dbReference type="Proteomes" id="UP000054217"/>
    </source>
</evidence>
<dbReference type="HOGENOM" id="CLU_028047_0_0_1"/>
<evidence type="ECO:0000256" key="2">
    <source>
        <dbReference type="ARBA" id="ARBA00022737"/>
    </source>
</evidence>
<evidence type="ECO:0000256" key="1">
    <source>
        <dbReference type="ARBA" id="ARBA00022574"/>
    </source>
</evidence>
<dbReference type="InterPro" id="IPR001680">
    <property type="entry name" value="WD40_rpt"/>
</dbReference>
<dbReference type="InParanoid" id="A0A0C3P0X4"/>
<keyword evidence="2" id="KW-0677">Repeat</keyword>
<keyword evidence="1" id="KW-0853">WD repeat</keyword>
<protein>
    <recommendedName>
        <fullName evidence="5">Anaphase-promoting complex subunit 4 WD40 domain-containing protein</fullName>
    </recommendedName>
</protein>
<dbReference type="STRING" id="870435.A0A0C3P0X4"/>
<organism evidence="3 4">
    <name type="scientific">Pisolithus tinctorius Marx 270</name>
    <dbReference type="NCBI Taxonomy" id="870435"/>
    <lineage>
        <taxon>Eukaryota</taxon>
        <taxon>Fungi</taxon>
        <taxon>Dikarya</taxon>
        <taxon>Basidiomycota</taxon>
        <taxon>Agaricomycotina</taxon>
        <taxon>Agaricomycetes</taxon>
        <taxon>Agaricomycetidae</taxon>
        <taxon>Boletales</taxon>
        <taxon>Sclerodermatineae</taxon>
        <taxon>Pisolithaceae</taxon>
        <taxon>Pisolithus</taxon>
    </lineage>
</organism>
<dbReference type="SUPFAM" id="SSF50978">
    <property type="entry name" value="WD40 repeat-like"/>
    <property type="match status" value="1"/>
</dbReference>
<dbReference type="SMART" id="SM00320">
    <property type="entry name" value="WD40"/>
    <property type="match status" value="5"/>
</dbReference>
<proteinExistence type="predicted"/>
<name>A0A0C3P0X4_PISTI</name>
<sequence>MEDGRQQGQTMKASSPVRSVGVSQDGQWIVFGDHNNNAILWNAAATQAKVRKFTEHSCRVNWVDTSSDGTKLATADFFRARIFSIPYGDRLLPLSHSNVAGVKFFPGGTRFATASTAQGFRVYSTDNILFDSGQSGCASGYFVTPLVWPPDGQQLLVANKGKIICFGLSKSLTSEWSIHENQSQPSIASNSRFIACAAHSSVSLWDCASHKQISSIITHTTVVGRAAVSPSGWYLACGNGKNITIHGQYLDYSVSVHPLMKLASLTITMLFLCPA</sequence>
<dbReference type="Pfam" id="PF00400">
    <property type="entry name" value="WD40"/>
    <property type="match status" value="2"/>
</dbReference>
<gene>
    <name evidence="3" type="ORF">M404DRAFT_738728</name>
</gene>
<dbReference type="PANTHER" id="PTHR19848:SF8">
    <property type="entry name" value="F-BOX AND WD REPEAT DOMAIN CONTAINING 7"/>
    <property type="match status" value="1"/>
</dbReference>
<keyword evidence="4" id="KW-1185">Reference proteome</keyword>
<accession>A0A0C3P0X4</accession>
<dbReference type="Proteomes" id="UP000054217">
    <property type="component" value="Unassembled WGS sequence"/>
</dbReference>
<dbReference type="EMBL" id="KN831991">
    <property type="protein sequence ID" value="KIO01004.1"/>
    <property type="molecule type" value="Genomic_DNA"/>
</dbReference>
<dbReference type="Gene3D" id="2.130.10.10">
    <property type="entry name" value="YVTN repeat-like/Quinoprotein amine dehydrogenase"/>
    <property type="match status" value="2"/>
</dbReference>
<dbReference type="InterPro" id="IPR036322">
    <property type="entry name" value="WD40_repeat_dom_sf"/>
</dbReference>
<dbReference type="AlphaFoldDB" id="A0A0C3P0X4"/>
<evidence type="ECO:0000313" key="3">
    <source>
        <dbReference type="EMBL" id="KIO01004.1"/>
    </source>
</evidence>